<evidence type="ECO:0008006" key="3">
    <source>
        <dbReference type="Google" id="ProtNLM"/>
    </source>
</evidence>
<evidence type="ECO:0000313" key="2">
    <source>
        <dbReference type="Proteomes" id="UP000320679"/>
    </source>
</evidence>
<reference evidence="1 2" key="1">
    <citation type="submission" date="2019-03" db="EMBL/GenBank/DDBJ databases">
        <title>Metabolic potential of uncultured bacteria and archaea associated with petroleum seepage in deep-sea sediments.</title>
        <authorList>
            <person name="Dong X."/>
            <person name="Hubert C."/>
        </authorList>
    </citation>
    <scope>NUCLEOTIDE SEQUENCE [LARGE SCALE GENOMIC DNA]</scope>
    <source>
        <strain evidence="1">E29_bin78</strain>
    </source>
</reference>
<dbReference type="Gene3D" id="3.40.50.10900">
    <property type="entry name" value="PAC-like subunit"/>
    <property type="match status" value="1"/>
</dbReference>
<dbReference type="AlphaFoldDB" id="A0A523UTG7"/>
<dbReference type="InterPro" id="IPR038389">
    <property type="entry name" value="PSMG2_sf"/>
</dbReference>
<proteinExistence type="predicted"/>
<name>A0A523UTG7_UNCAE</name>
<dbReference type="PANTHER" id="PTHR35610:SF7">
    <property type="entry name" value="3-ISOPROPYLMALATE DEHYDRATASE"/>
    <property type="match status" value="1"/>
</dbReference>
<dbReference type="SUPFAM" id="SSF159659">
    <property type="entry name" value="Cgl1923-like"/>
    <property type="match status" value="1"/>
</dbReference>
<dbReference type="InterPro" id="IPR019151">
    <property type="entry name" value="Proteasome_assmbl_chaperone_2"/>
</dbReference>
<organism evidence="1 2">
    <name type="scientific">Aerophobetes bacterium</name>
    <dbReference type="NCBI Taxonomy" id="2030807"/>
    <lineage>
        <taxon>Bacteria</taxon>
        <taxon>Candidatus Aerophobota</taxon>
    </lineage>
</organism>
<protein>
    <recommendedName>
        <fullName evidence="3">PAC2 family protein</fullName>
    </recommendedName>
</protein>
<sequence>MWKRELGTREIKTSKGVKMGIKIFKKVKAKNPDLIACWSGIGNIGLIAVDTLRSEIGAEELGEIEPWDFFYPRKVSIKEGLLRDLEFPRSKFYFKRVGEKDLIFFVGEEQPREKGNLYARGEKAYEMANLVLDVAEEFQCQRVYTSGAAVAPIHHTLKPKVWAVANKKDLIEEIKRYENTILMSEIEGTDDQSAITGLNGLLLGVAKKRGLEGICLMGEIPFYLQVSPLPYPKASKSVLEVLTRILGISLNLGKFDYHVAQTEATIEKFYEHLPPELRDQLEKFKDTRYVKPAPTIPTMTAEDKKKLMEDIEKFLQKEGDQI</sequence>
<dbReference type="Proteomes" id="UP000320679">
    <property type="component" value="Unassembled WGS sequence"/>
</dbReference>
<accession>A0A523UTG7</accession>
<dbReference type="EMBL" id="SOJK01000153">
    <property type="protein sequence ID" value="TET45847.1"/>
    <property type="molecule type" value="Genomic_DNA"/>
</dbReference>
<gene>
    <name evidence="1" type="ORF">E3J59_03515</name>
</gene>
<dbReference type="Pfam" id="PF09754">
    <property type="entry name" value="PAC2"/>
    <property type="match status" value="1"/>
</dbReference>
<comment type="caution">
    <text evidence="1">The sequence shown here is derived from an EMBL/GenBank/DDBJ whole genome shotgun (WGS) entry which is preliminary data.</text>
</comment>
<evidence type="ECO:0000313" key="1">
    <source>
        <dbReference type="EMBL" id="TET45847.1"/>
    </source>
</evidence>
<dbReference type="PANTHER" id="PTHR35610">
    <property type="entry name" value="3-ISOPROPYLMALATE DEHYDRATASE-RELATED"/>
    <property type="match status" value="1"/>
</dbReference>